<accession>A0A370WY56</accession>
<proteinExistence type="predicted"/>
<name>A0A370WY56_9GAMM</name>
<dbReference type="AlphaFoldDB" id="A0A370WY56"/>
<gene>
    <name evidence="2" type="ORF">DWU99_18100</name>
</gene>
<keyword evidence="3" id="KW-1185">Reference proteome</keyword>
<dbReference type="Proteomes" id="UP000255334">
    <property type="component" value="Unassembled WGS sequence"/>
</dbReference>
<organism evidence="2 3">
    <name type="scientific">Dyella psychrodurans</name>
    <dbReference type="NCBI Taxonomy" id="1927960"/>
    <lineage>
        <taxon>Bacteria</taxon>
        <taxon>Pseudomonadati</taxon>
        <taxon>Pseudomonadota</taxon>
        <taxon>Gammaproteobacteria</taxon>
        <taxon>Lysobacterales</taxon>
        <taxon>Rhodanobacteraceae</taxon>
        <taxon>Dyella</taxon>
    </lineage>
</organism>
<reference evidence="2 3" key="1">
    <citation type="submission" date="2018-07" db="EMBL/GenBank/DDBJ databases">
        <title>Dyella monticola sp. nov. and Dyella psychrodurans sp. nov. isolated from monsoon evergreen broad-leaved forest soil of Dinghu Mountain, China.</title>
        <authorList>
            <person name="Gao Z."/>
            <person name="Qiu L."/>
        </authorList>
    </citation>
    <scope>NUCLEOTIDE SEQUENCE [LARGE SCALE GENOMIC DNA]</scope>
    <source>
        <strain evidence="2 3">4MSK11</strain>
    </source>
</reference>
<feature type="domain" description="DUF6896" evidence="1">
    <location>
        <begin position="9"/>
        <end position="134"/>
    </location>
</feature>
<evidence type="ECO:0000259" key="1">
    <source>
        <dbReference type="Pfam" id="PF21837"/>
    </source>
</evidence>
<protein>
    <recommendedName>
        <fullName evidence="1">DUF6896 domain-containing protein</fullName>
    </recommendedName>
</protein>
<sequence>MQVTMDSRLLNLVREYQFAAKAAIDLMVQSGISLPSSNRAWSMNDVPNIGVLARGIRYRKHGYGCEVFLPDIAIDFDFGDHGEYDGFDLWRIRIFAGERLTQFGISSGEELDGLFKEAVRTGALVQSNGTLYYLRHRPFGII</sequence>
<dbReference type="EMBL" id="QRBF01000008">
    <property type="protein sequence ID" value="RDS80967.1"/>
    <property type="molecule type" value="Genomic_DNA"/>
</dbReference>
<comment type="caution">
    <text evidence="2">The sequence shown here is derived from an EMBL/GenBank/DDBJ whole genome shotgun (WGS) entry which is preliminary data.</text>
</comment>
<evidence type="ECO:0000313" key="3">
    <source>
        <dbReference type="Proteomes" id="UP000255334"/>
    </source>
</evidence>
<dbReference type="InterPro" id="IPR054191">
    <property type="entry name" value="DUF6896"/>
</dbReference>
<evidence type="ECO:0000313" key="2">
    <source>
        <dbReference type="EMBL" id="RDS80967.1"/>
    </source>
</evidence>
<dbReference type="Pfam" id="PF21837">
    <property type="entry name" value="DUF6896"/>
    <property type="match status" value="1"/>
</dbReference>